<sequence>MLKPLAGYKRQEYEKFHSRIYWRRERQSRPRQEILFLDRDGVLNVDSGYVGSIRQVELLPGVINAIQFCRRSGIFVALVTNQSGIGRKYYSWADFELVCHHIEQSISRDAPMFEAIAACAQVPNPDLVEEFEWRKPGPGMIQAICDRLELRADRCWLVGDRLSDVEAAARAGLAGAVQISDPRSKRASPASTGFSHLYADEAADAIALAASSILRQRDLRDRNVYE</sequence>
<evidence type="ECO:0000313" key="8">
    <source>
        <dbReference type="EMBL" id="RUM04008.1"/>
    </source>
</evidence>
<organism evidence="8 9">
    <name type="scientific">Rhizobium anhuiense</name>
    <dbReference type="NCBI Taxonomy" id="1184720"/>
    <lineage>
        <taxon>Bacteria</taxon>
        <taxon>Pseudomonadati</taxon>
        <taxon>Pseudomonadota</taxon>
        <taxon>Alphaproteobacteria</taxon>
        <taxon>Hyphomicrobiales</taxon>
        <taxon>Rhizobiaceae</taxon>
        <taxon>Rhizobium/Agrobacterium group</taxon>
        <taxon>Rhizobium</taxon>
    </lineage>
</organism>
<evidence type="ECO:0000256" key="2">
    <source>
        <dbReference type="ARBA" id="ARBA00005628"/>
    </source>
</evidence>
<dbReference type="NCBIfam" id="TIGR01662">
    <property type="entry name" value="HAD-SF-IIIA"/>
    <property type="match status" value="1"/>
</dbReference>
<dbReference type="PANTHER" id="PTHR42891">
    <property type="entry name" value="D-GLYCERO-BETA-D-MANNO-HEPTOSE-1,7-BISPHOSPHATE 7-PHOSPHATASE"/>
    <property type="match status" value="1"/>
</dbReference>
<gene>
    <name evidence="8" type="ORF">EEQ99_00075</name>
</gene>
<evidence type="ECO:0000256" key="1">
    <source>
        <dbReference type="ARBA" id="ARBA00004496"/>
    </source>
</evidence>
<comment type="subcellular location">
    <subcellularLocation>
        <location evidence="1">Cytoplasm</location>
    </subcellularLocation>
</comment>
<dbReference type="GO" id="GO:0005737">
    <property type="term" value="C:cytoplasm"/>
    <property type="evidence" value="ECO:0007669"/>
    <property type="project" value="UniProtKB-SubCell"/>
</dbReference>
<dbReference type="GO" id="GO:0005975">
    <property type="term" value="P:carbohydrate metabolic process"/>
    <property type="evidence" value="ECO:0007669"/>
    <property type="project" value="InterPro"/>
</dbReference>
<evidence type="ECO:0000313" key="9">
    <source>
        <dbReference type="Proteomes" id="UP000273611"/>
    </source>
</evidence>
<dbReference type="Gene3D" id="3.40.50.1000">
    <property type="entry name" value="HAD superfamily/HAD-like"/>
    <property type="match status" value="1"/>
</dbReference>
<protein>
    <recommendedName>
        <fullName evidence="7">D,D-heptose 1,7-bisphosphate phosphatase</fullName>
    </recommendedName>
</protein>
<dbReference type="InterPro" id="IPR006543">
    <property type="entry name" value="Histidinol-phos"/>
</dbReference>
<dbReference type="InterPro" id="IPR006549">
    <property type="entry name" value="HAD-SF_hydro_IIIA"/>
</dbReference>
<dbReference type="InterPro" id="IPR023214">
    <property type="entry name" value="HAD_sf"/>
</dbReference>
<comment type="similarity">
    <text evidence="2">Belongs to the GmhB family.</text>
</comment>
<evidence type="ECO:0000256" key="4">
    <source>
        <dbReference type="ARBA" id="ARBA00022723"/>
    </source>
</evidence>
<accession>A0A432NWQ1</accession>
<dbReference type="AlphaFoldDB" id="A0A432NWQ1"/>
<keyword evidence="5 8" id="KW-0378">Hydrolase</keyword>
<keyword evidence="6" id="KW-0119">Carbohydrate metabolism</keyword>
<name>A0A432NWQ1_9HYPH</name>
<comment type="caution">
    <text evidence="8">The sequence shown here is derived from an EMBL/GenBank/DDBJ whole genome shotgun (WGS) entry which is preliminary data.</text>
</comment>
<evidence type="ECO:0000256" key="6">
    <source>
        <dbReference type="ARBA" id="ARBA00023277"/>
    </source>
</evidence>
<dbReference type="Proteomes" id="UP000273611">
    <property type="component" value="Unassembled WGS sequence"/>
</dbReference>
<keyword evidence="4" id="KW-0479">Metal-binding</keyword>
<dbReference type="EMBL" id="RIBW01000001">
    <property type="protein sequence ID" value="RUM04008.1"/>
    <property type="molecule type" value="Genomic_DNA"/>
</dbReference>
<dbReference type="InterPro" id="IPR036412">
    <property type="entry name" value="HAD-like_sf"/>
</dbReference>
<reference evidence="8 9" key="1">
    <citation type="journal article" date="2015" name="Int. J. Syst. Evol. Microbiol.">
        <title>Rhizobium anhuiense sp. nov., isolated from effective nodules of Vicia faba and Pisum sativum.</title>
        <authorList>
            <person name="Zhang Y.J."/>
            <person name="Zheng W.T."/>
            <person name="Everall I."/>
            <person name="Young J.P."/>
            <person name="Zhang X.X."/>
            <person name="Tian C.F."/>
            <person name="Sui X.H."/>
            <person name="Wang E.T."/>
            <person name="Chen W.X."/>
        </authorList>
    </citation>
    <scope>NUCLEOTIDE SEQUENCE [LARGE SCALE GENOMIC DNA]</scope>
    <source>
        <strain evidence="8 9">CCBAU 23252</strain>
    </source>
</reference>
<dbReference type="GO" id="GO:0046872">
    <property type="term" value="F:metal ion binding"/>
    <property type="evidence" value="ECO:0007669"/>
    <property type="project" value="UniProtKB-KW"/>
</dbReference>
<dbReference type="PANTHER" id="PTHR42891:SF1">
    <property type="entry name" value="D-GLYCERO-BETA-D-MANNO-HEPTOSE-1,7-BISPHOSPHATE 7-PHOSPHATASE"/>
    <property type="match status" value="1"/>
</dbReference>
<dbReference type="RefSeq" id="WP_097630150.1">
    <property type="nucleotide sequence ID" value="NZ_NWSJ01000001.1"/>
</dbReference>
<evidence type="ECO:0000256" key="7">
    <source>
        <dbReference type="ARBA" id="ARBA00031828"/>
    </source>
</evidence>
<dbReference type="Pfam" id="PF13242">
    <property type="entry name" value="Hydrolase_like"/>
    <property type="match status" value="1"/>
</dbReference>
<dbReference type="NCBIfam" id="TIGR01656">
    <property type="entry name" value="Histidinol-ppas"/>
    <property type="match status" value="1"/>
</dbReference>
<proteinExistence type="inferred from homology"/>
<keyword evidence="3" id="KW-0963">Cytoplasm</keyword>
<evidence type="ECO:0000256" key="5">
    <source>
        <dbReference type="ARBA" id="ARBA00022801"/>
    </source>
</evidence>
<dbReference type="InterPro" id="IPR004446">
    <property type="entry name" value="Heptose_bisP_phosphatase"/>
</dbReference>
<evidence type="ECO:0000256" key="3">
    <source>
        <dbReference type="ARBA" id="ARBA00022490"/>
    </source>
</evidence>
<dbReference type="SUPFAM" id="SSF56784">
    <property type="entry name" value="HAD-like"/>
    <property type="match status" value="1"/>
</dbReference>
<dbReference type="GO" id="GO:0016791">
    <property type="term" value="F:phosphatase activity"/>
    <property type="evidence" value="ECO:0007669"/>
    <property type="project" value="InterPro"/>
</dbReference>